<keyword evidence="3" id="KW-1185">Reference proteome</keyword>
<evidence type="ECO:0000313" key="3">
    <source>
        <dbReference type="Proteomes" id="UP001231189"/>
    </source>
</evidence>
<sequence length="82" mass="8928">MATHVLPIELIEEILLRLPLDDPVCLLRASLVCQPGAAPSHTLTSAAASTSCTAHPRARLPPRLASRVHPQLHPHHCYKSDK</sequence>
<name>A0AAD8RZ08_LOLMU</name>
<gene>
    <name evidence="2" type="ORF">QYE76_060546</name>
</gene>
<accession>A0AAD8RZ08</accession>
<dbReference type="SUPFAM" id="SSF81383">
    <property type="entry name" value="F-box domain"/>
    <property type="match status" value="1"/>
</dbReference>
<feature type="domain" description="F-box" evidence="1">
    <location>
        <begin position="6"/>
        <end position="33"/>
    </location>
</feature>
<evidence type="ECO:0000313" key="2">
    <source>
        <dbReference type="EMBL" id="KAK1642741.1"/>
    </source>
</evidence>
<protein>
    <recommendedName>
        <fullName evidence="1">F-box domain-containing protein</fullName>
    </recommendedName>
</protein>
<dbReference type="EMBL" id="JAUUTY010000004">
    <property type="protein sequence ID" value="KAK1642741.1"/>
    <property type="molecule type" value="Genomic_DNA"/>
</dbReference>
<evidence type="ECO:0000259" key="1">
    <source>
        <dbReference type="Pfam" id="PF00646"/>
    </source>
</evidence>
<dbReference type="AlphaFoldDB" id="A0AAD8RZ08"/>
<comment type="caution">
    <text evidence="2">The sequence shown here is derived from an EMBL/GenBank/DDBJ whole genome shotgun (WGS) entry which is preliminary data.</text>
</comment>
<dbReference type="InterPro" id="IPR036047">
    <property type="entry name" value="F-box-like_dom_sf"/>
</dbReference>
<dbReference type="Proteomes" id="UP001231189">
    <property type="component" value="Unassembled WGS sequence"/>
</dbReference>
<proteinExistence type="predicted"/>
<organism evidence="2 3">
    <name type="scientific">Lolium multiflorum</name>
    <name type="common">Italian ryegrass</name>
    <name type="synonym">Lolium perenne subsp. multiflorum</name>
    <dbReference type="NCBI Taxonomy" id="4521"/>
    <lineage>
        <taxon>Eukaryota</taxon>
        <taxon>Viridiplantae</taxon>
        <taxon>Streptophyta</taxon>
        <taxon>Embryophyta</taxon>
        <taxon>Tracheophyta</taxon>
        <taxon>Spermatophyta</taxon>
        <taxon>Magnoliopsida</taxon>
        <taxon>Liliopsida</taxon>
        <taxon>Poales</taxon>
        <taxon>Poaceae</taxon>
        <taxon>BOP clade</taxon>
        <taxon>Pooideae</taxon>
        <taxon>Poodae</taxon>
        <taxon>Poeae</taxon>
        <taxon>Poeae Chloroplast Group 2 (Poeae type)</taxon>
        <taxon>Loliodinae</taxon>
        <taxon>Loliinae</taxon>
        <taxon>Lolium</taxon>
    </lineage>
</organism>
<dbReference type="InterPro" id="IPR001810">
    <property type="entry name" value="F-box_dom"/>
</dbReference>
<dbReference type="Pfam" id="PF00646">
    <property type="entry name" value="F-box"/>
    <property type="match status" value="1"/>
</dbReference>
<reference evidence="2" key="1">
    <citation type="submission" date="2023-07" db="EMBL/GenBank/DDBJ databases">
        <title>A chromosome-level genome assembly of Lolium multiflorum.</title>
        <authorList>
            <person name="Chen Y."/>
            <person name="Copetti D."/>
            <person name="Kolliker R."/>
            <person name="Studer B."/>
        </authorList>
    </citation>
    <scope>NUCLEOTIDE SEQUENCE</scope>
    <source>
        <strain evidence="2">02402/16</strain>
        <tissue evidence="2">Leaf</tissue>
    </source>
</reference>